<keyword evidence="3" id="KW-1185">Reference proteome</keyword>
<comment type="caution">
    <text evidence="2">The sequence shown here is derived from an EMBL/GenBank/DDBJ whole genome shotgun (WGS) entry which is preliminary data.</text>
</comment>
<sequence length="287" mass="32176">MKGGSCCIKPSLEDTEDGNTAKVLQERWDWDLTLGNTSTTTGGAGKGEREMNTRVDEGMPSVGRSGTQDEGQAGSDPGTRDERPGLDQIMFQTSSVSRLTNLETSDVEIQLLVITFLNDKHLEADNEKTIADTEAESMVSITIQQDTSIIPPMTSPVIDLVSRLDSPNESLLISVVWSELEQYIKGRLEENQTLESRLDNQGSRIHKLETKDWANMIREQTVKFIESYEIDRKIEESVKEVVSSSVKHAMRAPLRARFKDLPTPDMKEILLQRMLEENYDKGHADSD</sequence>
<dbReference type="Proteomes" id="UP001151760">
    <property type="component" value="Unassembled WGS sequence"/>
</dbReference>
<protein>
    <submittedName>
        <fullName evidence="2">Uncharacterized protein</fullName>
    </submittedName>
</protein>
<feature type="region of interest" description="Disordered" evidence="1">
    <location>
        <begin position="28"/>
        <end position="85"/>
    </location>
</feature>
<evidence type="ECO:0000313" key="3">
    <source>
        <dbReference type="Proteomes" id="UP001151760"/>
    </source>
</evidence>
<dbReference type="EMBL" id="BQNB010011541">
    <property type="protein sequence ID" value="GJS91895.1"/>
    <property type="molecule type" value="Genomic_DNA"/>
</dbReference>
<evidence type="ECO:0000313" key="2">
    <source>
        <dbReference type="EMBL" id="GJS91895.1"/>
    </source>
</evidence>
<reference evidence="2" key="2">
    <citation type="submission" date="2022-01" db="EMBL/GenBank/DDBJ databases">
        <authorList>
            <person name="Yamashiro T."/>
            <person name="Shiraishi A."/>
            <person name="Satake H."/>
            <person name="Nakayama K."/>
        </authorList>
    </citation>
    <scope>NUCLEOTIDE SEQUENCE</scope>
</reference>
<organism evidence="2 3">
    <name type="scientific">Tanacetum coccineum</name>
    <dbReference type="NCBI Taxonomy" id="301880"/>
    <lineage>
        <taxon>Eukaryota</taxon>
        <taxon>Viridiplantae</taxon>
        <taxon>Streptophyta</taxon>
        <taxon>Embryophyta</taxon>
        <taxon>Tracheophyta</taxon>
        <taxon>Spermatophyta</taxon>
        <taxon>Magnoliopsida</taxon>
        <taxon>eudicotyledons</taxon>
        <taxon>Gunneridae</taxon>
        <taxon>Pentapetalae</taxon>
        <taxon>asterids</taxon>
        <taxon>campanulids</taxon>
        <taxon>Asterales</taxon>
        <taxon>Asteraceae</taxon>
        <taxon>Asteroideae</taxon>
        <taxon>Anthemideae</taxon>
        <taxon>Anthemidinae</taxon>
        <taxon>Tanacetum</taxon>
    </lineage>
</organism>
<accession>A0ABQ4ZPN5</accession>
<reference evidence="2" key="1">
    <citation type="journal article" date="2022" name="Int. J. Mol. Sci.">
        <title>Draft Genome of Tanacetum Coccineum: Genomic Comparison of Closely Related Tanacetum-Family Plants.</title>
        <authorList>
            <person name="Yamashiro T."/>
            <person name="Shiraishi A."/>
            <person name="Nakayama K."/>
            <person name="Satake H."/>
        </authorList>
    </citation>
    <scope>NUCLEOTIDE SEQUENCE</scope>
</reference>
<feature type="region of interest" description="Disordered" evidence="1">
    <location>
        <begin position="1"/>
        <end position="20"/>
    </location>
</feature>
<proteinExistence type="predicted"/>
<feature type="compositionally biased region" description="Basic and acidic residues" evidence="1">
    <location>
        <begin position="46"/>
        <end position="57"/>
    </location>
</feature>
<gene>
    <name evidence="2" type="ORF">Tco_0774531</name>
</gene>
<evidence type="ECO:0000256" key="1">
    <source>
        <dbReference type="SAM" id="MobiDB-lite"/>
    </source>
</evidence>
<name>A0ABQ4ZPN5_9ASTR</name>